<dbReference type="RefSeq" id="WP_194537236.1">
    <property type="nucleotide sequence ID" value="NZ_JACEFB010000003.1"/>
</dbReference>
<keyword evidence="5" id="KW-1185">Reference proteome</keyword>
<evidence type="ECO:0000256" key="2">
    <source>
        <dbReference type="SAM" id="Coils"/>
    </source>
</evidence>
<evidence type="ECO:0000313" key="4">
    <source>
        <dbReference type="EMBL" id="MBA2225800.1"/>
    </source>
</evidence>
<dbReference type="GO" id="GO:0005507">
    <property type="term" value="F:copper ion binding"/>
    <property type="evidence" value="ECO:0007669"/>
    <property type="project" value="TreeGrafter"/>
</dbReference>
<sequence>MKCMFCDNPATIHLTDIIQRQKREMHLCERCARERKLLPAPLGAPLNLKALLQLLLQALRSFESQEVRSCPHCGLTYAGLKAEGRMGCASDYAVFHDMLEPLLERIHRSTEHTGKRPRAAQLRAEIEQLRQRLQEAVATEDYEQAAQLRDRIRQMEHEVEGTRR</sequence>
<keyword evidence="2" id="KW-0175">Coiled coil</keyword>
<gene>
    <name evidence="4" type="ORF">H0921_06435</name>
</gene>
<name>A0A7V8VD11_9BACT</name>
<evidence type="ECO:0000256" key="1">
    <source>
        <dbReference type="ARBA" id="ARBA00023236"/>
    </source>
</evidence>
<dbReference type="PROSITE" id="PS50151">
    <property type="entry name" value="UVR"/>
    <property type="match status" value="1"/>
</dbReference>
<keyword evidence="1" id="KW-0742">SOS response</keyword>
<dbReference type="GO" id="GO:0009432">
    <property type="term" value="P:SOS response"/>
    <property type="evidence" value="ECO:0007669"/>
    <property type="project" value="UniProtKB-KW"/>
</dbReference>
<evidence type="ECO:0000313" key="5">
    <source>
        <dbReference type="Proteomes" id="UP000542342"/>
    </source>
</evidence>
<dbReference type="InterPro" id="IPR001943">
    <property type="entry name" value="UVR_dom"/>
</dbReference>
<dbReference type="EMBL" id="JACEFB010000003">
    <property type="protein sequence ID" value="MBA2225800.1"/>
    <property type="molecule type" value="Genomic_DNA"/>
</dbReference>
<dbReference type="PIRSF" id="PIRSF015034">
    <property type="entry name" value="YacH"/>
    <property type="match status" value="1"/>
</dbReference>
<evidence type="ECO:0000259" key="3">
    <source>
        <dbReference type="PROSITE" id="PS50151"/>
    </source>
</evidence>
<dbReference type="AlphaFoldDB" id="A0A7V8VD11"/>
<dbReference type="Pfam" id="PF02151">
    <property type="entry name" value="UVR"/>
    <property type="match status" value="1"/>
</dbReference>
<dbReference type="GO" id="GO:0008270">
    <property type="term" value="F:zinc ion binding"/>
    <property type="evidence" value="ECO:0007669"/>
    <property type="project" value="TreeGrafter"/>
</dbReference>
<dbReference type="InterPro" id="IPR025542">
    <property type="entry name" value="YacH"/>
</dbReference>
<dbReference type="SUPFAM" id="SSF46600">
    <property type="entry name" value="C-terminal UvrC-binding domain of UvrB"/>
    <property type="match status" value="1"/>
</dbReference>
<dbReference type="GO" id="GO:0046870">
    <property type="term" value="F:cadmium ion binding"/>
    <property type="evidence" value="ECO:0007669"/>
    <property type="project" value="TreeGrafter"/>
</dbReference>
<proteinExistence type="predicted"/>
<comment type="caution">
    <text evidence="4">The sequence shown here is derived from an EMBL/GenBank/DDBJ whole genome shotgun (WGS) entry which is preliminary data.</text>
</comment>
<dbReference type="PANTHER" id="PTHR38430">
    <property type="entry name" value="PROTEIN-ARGININE KINASE ACTIVATOR PROTEIN"/>
    <property type="match status" value="1"/>
</dbReference>
<dbReference type="GO" id="GO:1990170">
    <property type="term" value="P:stress response to cadmium ion"/>
    <property type="evidence" value="ECO:0007669"/>
    <property type="project" value="TreeGrafter"/>
</dbReference>
<accession>A0A7V8VD11</accession>
<dbReference type="PANTHER" id="PTHR38430:SF1">
    <property type="entry name" value="PROTEIN-ARGININE KINASE ACTIVATOR PROTEIN"/>
    <property type="match status" value="1"/>
</dbReference>
<dbReference type="InterPro" id="IPR036876">
    <property type="entry name" value="UVR_dom_sf"/>
</dbReference>
<feature type="domain" description="UVR" evidence="3">
    <location>
        <begin position="123"/>
        <end position="158"/>
    </location>
</feature>
<dbReference type="GO" id="GO:0050897">
    <property type="term" value="F:cobalt ion binding"/>
    <property type="evidence" value="ECO:0007669"/>
    <property type="project" value="TreeGrafter"/>
</dbReference>
<dbReference type="Gene3D" id="4.10.860.10">
    <property type="entry name" value="UVR domain"/>
    <property type="match status" value="1"/>
</dbReference>
<keyword evidence="1" id="KW-0227">DNA damage</keyword>
<reference evidence="4 5" key="1">
    <citation type="submission" date="2020-07" db="EMBL/GenBank/DDBJ databases">
        <title>Thermogemmata thermophila gen. nov., sp. nov., a novel moderate thermophilic planctomycete from a Kamchatka hot spring.</title>
        <authorList>
            <person name="Elcheninov A.G."/>
            <person name="Podosokorskaya O.A."/>
            <person name="Kovaleva O.L."/>
            <person name="Novikov A."/>
            <person name="Bonch-Osmolovskaya E.A."/>
            <person name="Toshchakov S.V."/>
            <person name="Kublanov I.V."/>
        </authorList>
    </citation>
    <scope>NUCLEOTIDE SEQUENCE [LARGE SCALE GENOMIC DNA]</scope>
    <source>
        <strain evidence="4 5">2918</strain>
    </source>
</reference>
<dbReference type="Proteomes" id="UP000542342">
    <property type="component" value="Unassembled WGS sequence"/>
</dbReference>
<protein>
    <submittedName>
        <fullName evidence="4">UvrB/UvrC motif-containing protein</fullName>
    </submittedName>
</protein>
<dbReference type="GO" id="GO:1990169">
    <property type="term" value="P:stress response to copper ion"/>
    <property type="evidence" value="ECO:0007669"/>
    <property type="project" value="TreeGrafter"/>
</dbReference>
<feature type="coiled-coil region" evidence="2">
    <location>
        <begin position="119"/>
        <end position="158"/>
    </location>
</feature>
<organism evidence="4 5">
    <name type="scientific">Thermogemmata fonticola</name>
    <dbReference type="NCBI Taxonomy" id="2755323"/>
    <lineage>
        <taxon>Bacteria</taxon>
        <taxon>Pseudomonadati</taxon>
        <taxon>Planctomycetota</taxon>
        <taxon>Planctomycetia</taxon>
        <taxon>Gemmatales</taxon>
        <taxon>Gemmataceae</taxon>
        <taxon>Thermogemmata</taxon>
    </lineage>
</organism>